<dbReference type="Gene3D" id="3.40.50.10140">
    <property type="entry name" value="Toll/interleukin-1 receptor homology (TIR) domain"/>
    <property type="match status" value="1"/>
</dbReference>
<evidence type="ECO:0000256" key="2">
    <source>
        <dbReference type="ARBA" id="ARBA00009634"/>
    </source>
</evidence>
<keyword evidence="6" id="KW-0677">Repeat</keyword>
<dbReference type="Proteomes" id="UP001165740">
    <property type="component" value="Chromosome 14"/>
</dbReference>
<evidence type="ECO:0000256" key="1">
    <source>
        <dbReference type="ARBA" id="ARBA00004167"/>
    </source>
</evidence>
<dbReference type="PROSITE" id="PS50104">
    <property type="entry name" value="TIR"/>
    <property type="match status" value="1"/>
</dbReference>
<dbReference type="InterPro" id="IPR032675">
    <property type="entry name" value="LRR_dom_sf"/>
</dbReference>
<dbReference type="InterPro" id="IPR026906">
    <property type="entry name" value="LRR_5"/>
</dbReference>
<keyword evidence="7 11" id="KW-1133">Transmembrane helix</keyword>
<dbReference type="InterPro" id="IPR000157">
    <property type="entry name" value="TIR_dom"/>
</dbReference>
<dbReference type="OrthoDB" id="28057at2759"/>
<proteinExistence type="inferred from homology"/>
<evidence type="ECO:0000256" key="10">
    <source>
        <dbReference type="ARBA" id="ARBA00023180"/>
    </source>
</evidence>
<keyword evidence="3" id="KW-0433">Leucine-rich repeat</keyword>
<dbReference type="PROSITE" id="PS51450">
    <property type="entry name" value="LRR"/>
    <property type="match status" value="1"/>
</dbReference>
<evidence type="ECO:0000256" key="5">
    <source>
        <dbReference type="ARBA" id="ARBA00022729"/>
    </source>
</evidence>
<keyword evidence="13" id="KW-1185">Reference proteome</keyword>
<dbReference type="SUPFAM" id="SSF52058">
    <property type="entry name" value="L domain-like"/>
    <property type="match status" value="2"/>
</dbReference>
<dbReference type="Pfam" id="PF13855">
    <property type="entry name" value="LRR_8"/>
    <property type="match status" value="2"/>
</dbReference>
<dbReference type="PANTHER" id="PTHR24365">
    <property type="entry name" value="TOLL-LIKE RECEPTOR"/>
    <property type="match status" value="1"/>
</dbReference>
<sequence length="929" mass="107279">MINRRNSLTLSVSVLIVLTVYFILDYNVKKIFNQGRTNLSQNLHRVIRQKIYNSQNLESGQVKATRISKENQFYLCENMVNPHNAIVQPKDSPCGYICGTVNCSGLSIKEIQPSWFPNETQTILLNTNFISRLNNSTFSHLTNLINLDLSNNNIELIETCAFKGLHNLKTLNLYNHKLKFDNSDEFLKIFEPLTSLEELDILQDYLHYKDEMCSFRFLEKLPTLQKLSMEYDLETLYFGEAFRKMSNLTFLRLYGKVQIIDDSSFINVSGLIELHLESLDNVYNISHNAFLPLTKLKVLIISRLLMSTQFVFSLLEPFKDRNMTEISLYNVNNIHTRTDPRVEGYVTYKDTKYLLNICLETLTLMQVHIYYFTLDAFRYLDTWNRCLVNLYISKNSLLGSELILNRLLTIKTLQRVTITEVFRPCFQFENFPRSSLSIQVKGKSQSCSKENDKLSLQESMFTTKDYKLSNFSEENVSLKTEQDSSCGLHQIIRISESLKYLNFRGTVGGQYMFCNFVFHGAQNVEYLDISDGGFKNFTGSVVGMESIKTVILSGNDVSLISKSYLDTAPALENLALANCQLDREFMSIHSGRLFQNLTRLQQLDLSSNLLNYLSTDTFMYNKHLKWLTLAQNQFREIPFSLKYTAELEVLDLRENSLNTIDMASIHQLDKIVTKSGHLQLLLSGNVLSCGCNDLQFLHWMRLTLVTFDQNGNFTCINNRGERTYTLIYPELDALWRDCWGSFFLYLALIILCLYMIGISLAFIMIKNKKFIITYFSQILGLFRVHTKQDYPIGVYIGYSDRDYQFPCKELRIFIERSLKCDTFLIDRDLIASVDKASGIVDALNASWRILLVCSKSFLKEDDWSMFTMRSAIYTQSSANPARVVVLVHKDCLPLLPTALLSSVNDENICVVSEWAMNYEMMQMLTTRLA</sequence>
<feature type="transmembrane region" description="Helical" evidence="11">
    <location>
        <begin position="742"/>
        <end position="765"/>
    </location>
</feature>
<evidence type="ECO:0000256" key="3">
    <source>
        <dbReference type="ARBA" id="ARBA00022614"/>
    </source>
</evidence>
<keyword evidence="5" id="KW-0732">Signal</keyword>
<feature type="domain" description="TIR" evidence="12">
    <location>
        <begin position="790"/>
        <end position="929"/>
    </location>
</feature>
<protein>
    <submittedName>
        <fullName evidence="14 15">Toll-like receptor 4</fullName>
    </submittedName>
</protein>
<accession>A0A9W2YRB5</accession>
<evidence type="ECO:0000256" key="9">
    <source>
        <dbReference type="ARBA" id="ARBA00023170"/>
    </source>
</evidence>
<keyword evidence="8 11" id="KW-0472">Membrane</keyword>
<evidence type="ECO:0000259" key="12">
    <source>
        <dbReference type="PROSITE" id="PS50104"/>
    </source>
</evidence>
<reference evidence="14 15" key="1">
    <citation type="submission" date="2025-04" db="UniProtKB">
        <authorList>
            <consortium name="RefSeq"/>
        </authorList>
    </citation>
    <scope>IDENTIFICATION</scope>
</reference>
<dbReference type="RefSeq" id="XP_055865308.1">
    <property type="nucleotide sequence ID" value="XM_056009333.1"/>
</dbReference>
<name>A0A9W2YRB5_BIOGL</name>
<dbReference type="InterPro" id="IPR001611">
    <property type="entry name" value="Leu-rich_rpt"/>
</dbReference>
<feature type="transmembrane region" description="Helical" evidence="11">
    <location>
        <begin position="7"/>
        <end position="24"/>
    </location>
</feature>
<dbReference type="RefSeq" id="XP_055865307.1">
    <property type="nucleotide sequence ID" value="XM_056009332.1"/>
</dbReference>
<organism evidence="13 15">
    <name type="scientific">Biomphalaria glabrata</name>
    <name type="common">Bloodfluke planorb</name>
    <name type="synonym">Freshwater snail</name>
    <dbReference type="NCBI Taxonomy" id="6526"/>
    <lineage>
        <taxon>Eukaryota</taxon>
        <taxon>Metazoa</taxon>
        <taxon>Spiralia</taxon>
        <taxon>Lophotrochozoa</taxon>
        <taxon>Mollusca</taxon>
        <taxon>Gastropoda</taxon>
        <taxon>Heterobranchia</taxon>
        <taxon>Euthyneura</taxon>
        <taxon>Panpulmonata</taxon>
        <taxon>Hygrophila</taxon>
        <taxon>Lymnaeoidea</taxon>
        <taxon>Planorbidae</taxon>
        <taxon>Biomphalaria</taxon>
    </lineage>
</organism>
<dbReference type="Pfam" id="PF13306">
    <property type="entry name" value="LRR_5"/>
    <property type="match status" value="1"/>
</dbReference>
<keyword evidence="10" id="KW-0325">Glycoprotein</keyword>
<dbReference type="GO" id="GO:0007165">
    <property type="term" value="P:signal transduction"/>
    <property type="evidence" value="ECO:0007669"/>
    <property type="project" value="InterPro"/>
</dbReference>
<evidence type="ECO:0000256" key="8">
    <source>
        <dbReference type="ARBA" id="ARBA00023136"/>
    </source>
</evidence>
<evidence type="ECO:0000313" key="15">
    <source>
        <dbReference type="RefSeq" id="XP_055865308.1"/>
    </source>
</evidence>
<evidence type="ECO:0000256" key="4">
    <source>
        <dbReference type="ARBA" id="ARBA00022692"/>
    </source>
</evidence>
<dbReference type="GO" id="GO:0038023">
    <property type="term" value="F:signaling receptor activity"/>
    <property type="evidence" value="ECO:0007669"/>
    <property type="project" value="TreeGrafter"/>
</dbReference>
<dbReference type="OMA" id="LTENCHI"/>
<dbReference type="Gene3D" id="3.80.10.10">
    <property type="entry name" value="Ribonuclease Inhibitor"/>
    <property type="match status" value="1"/>
</dbReference>
<keyword evidence="9" id="KW-0675">Receptor</keyword>
<dbReference type="AlphaFoldDB" id="A0A9W2YRB5"/>
<dbReference type="SUPFAM" id="SSF52200">
    <property type="entry name" value="Toll/Interleukin receptor TIR domain"/>
    <property type="match status" value="1"/>
</dbReference>
<evidence type="ECO:0000313" key="14">
    <source>
        <dbReference type="RefSeq" id="XP_055865307.1"/>
    </source>
</evidence>
<evidence type="ECO:0000256" key="11">
    <source>
        <dbReference type="SAM" id="Phobius"/>
    </source>
</evidence>
<gene>
    <name evidence="14 15" type="primary">LOC129922651</name>
</gene>
<dbReference type="GeneID" id="129922651"/>
<dbReference type="GO" id="GO:0005886">
    <property type="term" value="C:plasma membrane"/>
    <property type="evidence" value="ECO:0007669"/>
    <property type="project" value="TreeGrafter"/>
</dbReference>
<dbReference type="InterPro" id="IPR003591">
    <property type="entry name" value="Leu-rich_rpt_typical-subtyp"/>
</dbReference>
<keyword evidence="4 11" id="KW-0812">Transmembrane</keyword>
<comment type="similarity">
    <text evidence="2">Belongs to the Toll-like receptor family.</text>
</comment>
<comment type="subcellular location">
    <subcellularLocation>
        <location evidence="1">Membrane</location>
        <topology evidence="1">Single-pass membrane protein</topology>
    </subcellularLocation>
</comment>
<evidence type="ECO:0000256" key="6">
    <source>
        <dbReference type="ARBA" id="ARBA00022737"/>
    </source>
</evidence>
<evidence type="ECO:0000256" key="7">
    <source>
        <dbReference type="ARBA" id="ARBA00022989"/>
    </source>
</evidence>
<dbReference type="SMART" id="SM00369">
    <property type="entry name" value="LRR_TYP"/>
    <property type="match status" value="3"/>
</dbReference>
<dbReference type="PANTHER" id="PTHR24365:SF541">
    <property type="entry name" value="PROTEIN TOLL-RELATED"/>
    <property type="match status" value="1"/>
</dbReference>
<dbReference type="InterPro" id="IPR035897">
    <property type="entry name" value="Toll_tir_struct_dom_sf"/>
</dbReference>
<evidence type="ECO:0000313" key="13">
    <source>
        <dbReference type="Proteomes" id="UP001165740"/>
    </source>
</evidence>